<evidence type="ECO:0000256" key="3">
    <source>
        <dbReference type="ARBA" id="ARBA00022475"/>
    </source>
</evidence>
<comment type="caution">
    <text evidence="14">Lacks conserved residue(s) required for the propagation of feature annotation.</text>
</comment>
<dbReference type="GO" id="GO:0005886">
    <property type="term" value="C:plasma membrane"/>
    <property type="evidence" value="ECO:0007669"/>
    <property type="project" value="UniProtKB-SubCell"/>
</dbReference>
<dbReference type="AlphaFoldDB" id="A0A0H4TGI7"/>
<dbReference type="HAMAP" id="MF_02081">
    <property type="entry name" value="MrdA_transpept"/>
    <property type="match status" value="1"/>
</dbReference>
<comment type="pathway">
    <text evidence="14">Cell wall biogenesis; peptidoglycan biosynthesis.</text>
</comment>
<keyword evidence="4 14" id="KW-0997">Cell inner membrane</keyword>
<evidence type="ECO:0000256" key="10">
    <source>
        <dbReference type="ARBA" id="ARBA00022984"/>
    </source>
</evidence>
<dbReference type="InterPro" id="IPR005311">
    <property type="entry name" value="PBP_dimer"/>
</dbReference>
<keyword evidence="8 14" id="KW-0378">Hydrolase</keyword>
<accession>A0A0H4TGI7</accession>
<evidence type="ECO:0000313" key="17">
    <source>
        <dbReference type="EMBL" id="AKQ05797.1"/>
    </source>
</evidence>
<dbReference type="Pfam" id="PF03717">
    <property type="entry name" value="PBP_dimer"/>
    <property type="match status" value="1"/>
</dbReference>
<dbReference type="Gene3D" id="3.30.1390.30">
    <property type="entry name" value="Penicillin-binding protein 2a, domain 3"/>
    <property type="match status" value="1"/>
</dbReference>
<sequence>MSLKFYFKDNIEESRLIKRRIIIAASIVILLMGLLLLRLVNLQMIKHEHFITLSQNNRVKVLPIPPIRGLIYSRDDILLAENQPAFSLEIIPEQVENMDDVIKALARIVSIQDEDTRRFYKLLKEKRRHDSVPLRYNLDEIEVANFAVNNHLFPGVEVVARPYRRYPLKDITSHVIGYVGRIDDNDMAQLDNSNYLGITHIGKLGIEKTYEELLHGRVGHQQVEVNAQGRIIRVLERTAPEPGKNIYLSLDVSLQKVAVEALKDKKGAIVAVDPANGDVLALVSSPGYDPNPFVNGIDAKSYQALLESKSTPLINRAVQGKYPPGSVIKPFLGAVALAYGVRTKDETTWCPGWYALKGHEHRYRDWKRGGHGHVNLNTAIVQSCDVYYYSLANDLGINRLYDGLANFGFGEKTGIDISGESTGLVPSVEWKRRVYNQPWYQGETLIAGIGQGAVLTTPVQLAVATAAVASQGKIVSPHLAYEARDPITNQVQILEHAHSHQVAFQDPGIWKFIIEAMTDVVHGAYGTARRSGMDAKYKFAGKTGTAQVIGIDQNEAYKKEDIAEEFQDHALFIAFAPVDSPKIAVAIIVENGGSGSGAAAPIARILFDHYLLGLQPVSEVKENNT</sequence>
<reference evidence="17" key="1">
    <citation type="journal article" date="2015" name="ISME J.">
        <title>Aquifer environment selects for microbial species cohorts in sediment and groundwater.</title>
        <authorList>
            <person name="Hug L.A."/>
            <person name="Thomas B.C."/>
            <person name="Brown C.T."/>
            <person name="Frischkorn K.R."/>
            <person name="Williams K.H."/>
            <person name="Tringe S.G."/>
            <person name="Banfield J.F."/>
        </authorList>
    </citation>
    <scope>NUCLEOTIDE SEQUENCE</scope>
</reference>
<dbReference type="PANTHER" id="PTHR30627:SF2">
    <property type="entry name" value="PEPTIDOGLYCAN D,D-TRANSPEPTIDASE MRDA"/>
    <property type="match status" value="1"/>
</dbReference>
<keyword evidence="6 14" id="KW-0645">Protease</keyword>
<dbReference type="GO" id="GO:0071555">
    <property type="term" value="P:cell wall organization"/>
    <property type="evidence" value="ECO:0007669"/>
    <property type="project" value="UniProtKB-KW"/>
</dbReference>
<evidence type="ECO:0000256" key="2">
    <source>
        <dbReference type="ARBA" id="ARBA00004236"/>
    </source>
</evidence>
<dbReference type="InterPro" id="IPR001460">
    <property type="entry name" value="PCN-bd_Tpept"/>
</dbReference>
<dbReference type="EC" id="3.4.16.4" evidence="14"/>
<keyword evidence="17" id="KW-0808">Transferase</keyword>
<evidence type="ECO:0000256" key="9">
    <source>
        <dbReference type="ARBA" id="ARBA00022960"/>
    </source>
</evidence>
<evidence type="ECO:0000259" key="16">
    <source>
        <dbReference type="Pfam" id="PF03717"/>
    </source>
</evidence>
<gene>
    <name evidence="14" type="primary">mrdA</name>
</gene>
<dbReference type="InterPro" id="IPR036138">
    <property type="entry name" value="PBP_dimer_sf"/>
</dbReference>
<proteinExistence type="inferred from homology"/>
<comment type="function">
    <text evidence="14">Catalyzes cross-linking of the peptidoglycan cell wall.</text>
</comment>
<keyword evidence="5 14" id="KW-0121">Carboxypeptidase</keyword>
<dbReference type="InterPro" id="IPR012338">
    <property type="entry name" value="Beta-lactam/transpept-like"/>
</dbReference>
<dbReference type="Gene3D" id="3.40.710.10">
    <property type="entry name" value="DD-peptidase/beta-lactamase superfamily"/>
    <property type="match status" value="1"/>
</dbReference>
<comment type="similarity">
    <text evidence="14">Belongs to the transpeptidase family. MrdA subfamily.</text>
</comment>
<organism evidence="17">
    <name type="scientific">uncultured gamma proteobacterium Rifle_16ft_4_minimus_38164</name>
    <dbReference type="NCBI Taxonomy" id="1665199"/>
    <lineage>
        <taxon>Bacteria</taxon>
        <taxon>Pseudomonadati</taxon>
        <taxon>Pseudomonadota</taxon>
        <taxon>Gammaproteobacteria</taxon>
        <taxon>environmental samples</taxon>
    </lineage>
</organism>
<keyword evidence="3 14" id="KW-1003">Cell membrane</keyword>
<keyword evidence="13 14" id="KW-0961">Cell wall biogenesis/degradation</keyword>
<dbReference type="SUPFAM" id="SSF56601">
    <property type="entry name" value="beta-lactamase/transpeptidase-like"/>
    <property type="match status" value="1"/>
</dbReference>
<keyword evidence="9 14" id="KW-0133">Cell shape</keyword>
<keyword evidence="12 14" id="KW-0472">Membrane</keyword>
<feature type="active site" description="Acyl-ester intermediate" evidence="14">
    <location>
        <position position="326"/>
    </location>
</feature>
<feature type="transmembrane region" description="Helical" evidence="14">
    <location>
        <begin position="21"/>
        <end position="40"/>
    </location>
</feature>
<comment type="subcellular location">
    <subcellularLocation>
        <location evidence="14">Cell inner membrane</location>
        <topology evidence="14">Single-pass membrane protein</topology>
    </subcellularLocation>
    <subcellularLocation>
        <location evidence="2">Cell membrane</location>
    </subcellularLocation>
    <subcellularLocation>
        <location evidence="1">Membrane</location>
        <topology evidence="1">Single-pass membrane protein</topology>
    </subcellularLocation>
</comment>
<dbReference type="GO" id="GO:0009002">
    <property type="term" value="F:serine-type D-Ala-D-Ala carboxypeptidase activity"/>
    <property type="evidence" value="ECO:0007669"/>
    <property type="project" value="UniProtKB-UniRule"/>
</dbReference>
<keyword evidence="17" id="KW-0328">Glycosyltransferase</keyword>
<feature type="domain" description="Penicillin-binding protein dimerisation" evidence="16">
    <location>
        <begin position="63"/>
        <end position="235"/>
    </location>
</feature>
<evidence type="ECO:0000256" key="1">
    <source>
        <dbReference type="ARBA" id="ARBA00004167"/>
    </source>
</evidence>
<dbReference type="GO" id="GO:0071972">
    <property type="term" value="F:peptidoglycan L,D-transpeptidase activity"/>
    <property type="evidence" value="ECO:0007669"/>
    <property type="project" value="TreeGrafter"/>
</dbReference>
<evidence type="ECO:0000256" key="6">
    <source>
        <dbReference type="ARBA" id="ARBA00022670"/>
    </source>
</evidence>
<evidence type="ECO:0000259" key="15">
    <source>
        <dbReference type="Pfam" id="PF00905"/>
    </source>
</evidence>
<dbReference type="Gene3D" id="3.90.1310.10">
    <property type="entry name" value="Penicillin-binding protein 2a (Domain 2)"/>
    <property type="match status" value="1"/>
</dbReference>
<keyword evidence="10 14" id="KW-0573">Peptidoglycan synthesis</keyword>
<protein>
    <recommendedName>
        <fullName evidence="14">Peptidoglycan D,D-transpeptidase MrdA</fullName>
        <ecNumber evidence="14">3.4.16.4</ecNumber>
    </recommendedName>
    <alternativeName>
        <fullName evidence="14">Penicillin-binding protein 2</fullName>
        <shortName evidence="14">PBP-2</shortName>
    </alternativeName>
</protein>
<dbReference type="UniPathway" id="UPA00219"/>
<evidence type="ECO:0000256" key="4">
    <source>
        <dbReference type="ARBA" id="ARBA00022519"/>
    </source>
</evidence>
<comment type="catalytic activity">
    <reaction evidence="14">
        <text>Preferential cleavage: (Ac)2-L-Lys-D-Ala-|-D-Ala. Also transpeptidation of peptidyl-alanyl moieties that are N-acyl substituents of D-alanine.</text>
        <dbReference type="EC" id="3.4.16.4"/>
    </reaction>
</comment>
<evidence type="ECO:0000256" key="12">
    <source>
        <dbReference type="ARBA" id="ARBA00023136"/>
    </source>
</evidence>
<evidence type="ECO:0000256" key="7">
    <source>
        <dbReference type="ARBA" id="ARBA00022692"/>
    </source>
</evidence>
<evidence type="ECO:0000256" key="11">
    <source>
        <dbReference type="ARBA" id="ARBA00022989"/>
    </source>
</evidence>
<dbReference type="SUPFAM" id="SSF56519">
    <property type="entry name" value="Penicillin binding protein dimerisation domain"/>
    <property type="match status" value="1"/>
</dbReference>
<feature type="domain" description="Penicillin-binding protein transpeptidase" evidence="15">
    <location>
        <begin position="267"/>
        <end position="605"/>
    </location>
</feature>
<name>A0A0H4TGI7_9GAMM</name>
<dbReference type="PANTHER" id="PTHR30627">
    <property type="entry name" value="PEPTIDOGLYCAN D,D-TRANSPEPTIDASE"/>
    <property type="match status" value="1"/>
</dbReference>
<dbReference type="GO" id="GO:0016757">
    <property type="term" value="F:glycosyltransferase activity"/>
    <property type="evidence" value="ECO:0007669"/>
    <property type="project" value="UniProtKB-KW"/>
</dbReference>
<dbReference type="GO" id="GO:0008658">
    <property type="term" value="F:penicillin binding"/>
    <property type="evidence" value="ECO:0007669"/>
    <property type="project" value="UniProtKB-UniRule"/>
</dbReference>
<dbReference type="GO" id="GO:0008360">
    <property type="term" value="P:regulation of cell shape"/>
    <property type="evidence" value="ECO:0007669"/>
    <property type="project" value="UniProtKB-KW"/>
</dbReference>
<evidence type="ECO:0000256" key="5">
    <source>
        <dbReference type="ARBA" id="ARBA00022645"/>
    </source>
</evidence>
<dbReference type="FunFam" id="3.40.710.10:FF:000024">
    <property type="entry name" value="Penicillin-binding protein 2"/>
    <property type="match status" value="1"/>
</dbReference>
<dbReference type="InterPro" id="IPR050515">
    <property type="entry name" value="Beta-lactam/transpept"/>
</dbReference>
<dbReference type="GO" id="GO:0006508">
    <property type="term" value="P:proteolysis"/>
    <property type="evidence" value="ECO:0007669"/>
    <property type="project" value="UniProtKB-KW"/>
</dbReference>
<keyword evidence="11 14" id="KW-1133">Transmembrane helix</keyword>
<evidence type="ECO:0000256" key="14">
    <source>
        <dbReference type="HAMAP-Rule" id="MF_02081"/>
    </source>
</evidence>
<dbReference type="Pfam" id="PF00905">
    <property type="entry name" value="Transpeptidase"/>
    <property type="match status" value="1"/>
</dbReference>
<dbReference type="GO" id="GO:0009252">
    <property type="term" value="P:peptidoglycan biosynthetic process"/>
    <property type="evidence" value="ECO:0007669"/>
    <property type="project" value="UniProtKB-UniRule"/>
</dbReference>
<evidence type="ECO:0000256" key="13">
    <source>
        <dbReference type="ARBA" id="ARBA00023316"/>
    </source>
</evidence>
<dbReference type="NCBIfam" id="TIGR03423">
    <property type="entry name" value="pbp2_mrdA"/>
    <property type="match status" value="1"/>
</dbReference>
<dbReference type="InterPro" id="IPR017790">
    <property type="entry name" value="Penicillin-binding_protein_2"/>
</dbReference>
<evidence type="ECO:0000256" key="8">
    <source>
        <dbReference type="ARBA" id="ARBA00022801"/>
    </source>
</evidence>
<dbReference type="EMBL" id="KT007086">
    <property type="protein sequence ID" value="AKQ05797.1"/>
    <property type="molecule type" value="Genomic_DNA"/>
</dbReference>
<keyword evidence="7 14" id="KW-0812">Transmembrane</keyword>